<reference evidence="2" key="1">
    <citation type="submission" date="2015-11" db="EMBL/GenBank/DDBJ databases">
        <authorList>
            <consortium name="International Coturnix japonica Genome Analysis Consortium"/>
            <person name="Warren W."/>
            <person name="Burt D.W."/>
            <person name="Antin P.B."/>
            <person name="Lanford R."/>
            <person name="Gros J."/>
            <person name="Wilson R.K."/>
        </authorList>
    </citation>
    <scope>NUCLEOTIDE SEQUENCE [LARGE SCALE GENOMIC DNA]</scope>
</reference>
<dbReference type="Ensembl" id="ENSCJPT00005018521.1">
    <property type="protein sequence ID" value="ENSCJPP00005012830.1"/>
    <property type="gene ID" value="ENSCJPG00005010886.1"/>
</dbReference>
<accession>A0A8C2YAQ4</accession>
<evidence type="ECO:0000256" key="1">
    <source>
        <dbReference type="SAM" id="MobiDB-lite"/>
    </source>
</evidence>
<reference evidence="2" key="2">
    <citation type="submission" date="2025-08" db="UniProtKB">
        <authorList>
            <consortium name="Ensembl"/>
        </authorList>
    </citation>
    <scope>IDENTIFICATION</scope>
</reference>
<dbReference type="AlphaFoldDB" id="A0A8C2YAQ4"/>
<keyword evidence="3" id="KW-1185">Reference proteome</keyword>
<evidence type="ECO:0000313" key="2">
    <source>
        <dbReference type="Ensembl" id="ENSCJPP00005012830.1"/>
    </source>
</evidence>
<reference evidence="2" key="3">
    <citation type="submission" date="2025-09" db="UniProtKB">
        <authorList>
            <consortium name="Ensembl"/>
        </authorList>
    </citation>
    <scope>IDENTIFICATION</scope>
</reference>
<sequence length="148" mass="15985">KKQHGSVLVHLGRAWPPWGGDWPLSCTGRCAQPDPHLPSGRSPINPPARPQRTALPGTHGGSSSWSCSPLTQKKLSCDLGPVHSTALSRVAVSTWRWGAHGCLCPFPCSAVHGVSVTWRRVGTLGTEVRAMHGPPLPISMRRGWRHQC</sequence>
<feature type="region of interest" description="Disordered" evidence="1">
    <location>
        <begin position="35"/>
        <end position="68"/>
    </location>
</feature>
<name>A0A8C2YAQ4_COTJA</name>
<organism evidence="2 3">
    <name type="scientific">Coturnix japonica</name>
    <name type="common">Japanese quail</name>
    <name type="synonym">Coturnix coturnix japonica</name>
    <dbReference type="NCBI Taxonomy" id="93934"/>
    <lineage>
        <taxon>Eukaryota</taxon>
        <taxon>Metazoa</taxon>
        <taxon>Chordata</taxon>
        <taxon>Craniata</taxon>
        <taxon>Vertebrata</taxon>
        <taxon>Euteleostomi</taxon>
        <taxon>Archelosauria</taxon>
        <taxon>Archosauria</taxon>
        <taxon>Dinosauria</taxon>
        <taxon>Saurischia</taxon>
        <taxon>Theropoda</taxon>
        <taxon>Coelurosauria</taxon>
        <taxon>Aves</taxon>
        <taxon>Neognathae</taxon>
        <taxon>Galloanserae</taxon>
        <taxon>Galliformes</taxon>
        <taxon>Phasianidae</taxon>
        <taxon>Perdicinae</taxon>
        <taxon>Coturnix</taxon>
    </lineage>
</organism>
<proteinExistence type="predicted"/>
<protein>
    <submittedName>
        <fullName evidence="2">Uncharacterized protein</fullName>
    </submittedName>
</protein>
<dbReference type="Proteomes" id="UP000694412">
    <property type="component" value="Chromosome 17"/>
</dbReference>
<evidence type="ECO:0000313" key="3">
    <source>
        <dbReference type="Proteomes" id="UP000694412"/>
    </source>
</evidence>